<dbReference type="InterPro" id="IPR018300">
    <property type="entry name" value="Aminotrans_IV_CS"/>
</dbReference>
<evidence type="ECO:0000256" key="9">
    <source>
        <dbReference type="ARBA" id="ARBA00049529"/>
    </source>
</evidence>
<evidence type="ECO:0000256" key="11">
    <source>
        <dbReference type="ARBA" id="ARBA00069174"/>
    </source>
</evidence>
<dbReference type="InterPro" id="IPR036038">
    <property type="entry name" value="Aminotransferase-like"/>
</dbReference>
<comment type="subunit">
    <text evidence="3">Homodimer.</text>
</comment>
<dbReference type="GO" id="GO:0046656">
    <property type="term" value="P:folic acid biosynthetic process"/>
    <property type="evidence" value="ECO:0007669"/>
    <property type="project" value="UniProtKB-KW"/>
</dbReference>
<evidence type="ECO:0000256" key="6">
    <source>
        <dbReference type="ARBA" id="ARBA00023239"/>
    </source>
</evidence>
<keyword evidence="5" id="KW-0289">Folate biosynthesis</keyword>
<dbReference type="CDD" id="cd01559">
    <property type="entry name" value="ADCL_like"/>
    <property type="match status" value="1"/>
</dbReference>
<evidence type="ECO:0000256" key="12">
    <source>
        <dbReference type="NCBIfam" id="TIGR03461"/>
    </source>
</evidence>
<comment type="catalytic activity">
    <reaction evidence="9">
        <text>4-amino-4-deoxychorismate = 4-aminobenzoate + pyruvate + H(+)</text>
        <dbReference type="Rhea" id="RHEA:16201"/>
        <dbReference type="ChEBI" id="CHEBI:15361"/>
        <dbReference type="ChEBI" id="CHEBI:15378"/>
        <dbReference type="ChEBI" id="CHEBI:17836"/>
        <dbReference type="ChEBI" id="CHEBI:58406"/>
        <dbReference type="EC" id="4.1.3.38"/>
    </reaction>
</comment>
<dbReference type="NCBIfam" id="NF004761">
    <property type="entry name" value="PRK06092.1"/>
    <property type="match status" value="1"/>
</dbReference>
<comment type="similarity">
    <text evidence="2 13">Belongs to the class-IV pyridoxal-phosphate-dependent aminotransferase family.</text>
</comment>
<dbReference type="AlphaFoldDB" id="A0A1R4H349"/>
<dbReference type="PANTHER" id="PTHR42743">
    <property type="entry name" value="AMINO-ACID AMINOTRANSFERASE"/>
    <property type="match status" value="1"/>
</dbReference>
<keyword evidence="6 15" id="KW-0456">Lyase</keyword>
<dbReference type="GO" id="GO:0008696">
    <property type="term" value="F:4-amino-4-deoxychorismate lyase activity"/>
    <property type="evidence" value="ECO:0007669"/>
    <property type="project" value="UniProtKB-UniRule"/>
</dbReference>
<dbReference type="InterPro" id="IPR043131">
    <property type="entry name" value="BCAT-like_N"/>
</dbReference>
<dbReference type="PANTHER" id="PTHR42743:SF2">
    <property type="entry name" value="AMINODEOXYCHORISMATE LYASE"/>
    <property type="match status" value="1"/>
</dbReference>
<evidence type="ECO:0000313" key="16">
    <source>
        <dbReference type="Proteomes" id="UP000195667"/>
    </source>
</evidence>
<dbReference type="Gene3D" id="3.20.10.10">
    <property type="entry name" value="D-amino Acid Aminotransferase, subunit A, domain 2"/>
    <property type="match status" value="1"/>
</dbReference>
<comment type="function">
    <text evidence="10">Involved in the biosynthesis of p-aminobenzoate (PABA), a precursor of tetrahydrofolate. Converts 4-amino-4-deoxychorismate into 4-aminobenzoate (PABA) and pyruvate.</text>
</comment>
<dbReference type="NCBIfam" id="TIGR03461">
    <property type="entry name" value="pabC_Proteo"/>
    <property type="match status" value="1"/>
</dbReference>
<protein>
    <recommendedName>
        <fullName evidence="11 12">Aminodeoxychorismate lyase</fullName>
        <ecNumber evidence="8 12">4.1.3.38</ecNumber>
    </recommendedName>
</protein>
<evidence type="ECO:0000256" key="2">
    <source>
        <dbReference type="ARBA" id="ARBA00009320"/>
    </source>
</evidence>
<gene>
    <name evidence="15" type="ORF">CRENPOLYSF1_150065</name>
</gene>
<evidence type="ECO:0000256" key="14">
    <source>
        <dbReference type="RuleBase" id="RU004516"/>
    </source>
</evidence>
<dbReference type="InterPro" id="IPR001544">
    <property type="entry name" value="Aminotrans_IV"/>
</dbReference>
<evidence type="ECO:0000256" key="8">
    <source>
        <dbReference type="ARBA" id="ARBA00035676"/>
    </source>
</evidence>
<dbReference type="GO" id="GO:0030170">
    <property type="term" value="F:pyridoxal phosphate binding"/>
    <property type="evidence" value="ECO:0007669"/>
    <property type="project" value="InterPro"/>
</dbReference>
<keyword evidence="16" id="KW-1185">Reference proteome</keyword>
<dbReference type="EC" id="4.1.3.38" evidence="8 12"/>
<proteinExistence type="inferred from homology"/>
<dbReference type="InterPro" id="IPR043132">
    <property type="entry name" value="BCAT-like_C"/>
</dbReference>
<reference evidence="16" key="1">
    <citation type="submission" date="2017-02" db="EMBL/GenBank/DDBJ databases">
        <authorList>
            <person name="Daims H."/>
        </authorList>
    </citation>
    <scope>NUCLEOTIDE SEQUENCE [LARGE SCALE GENOMIC DNA]</scope>
</reference>
<sequence>MLLVNGEAKDYIPVTDRGLQYGDGLFETIEVRGGKPVFLKQHLARLQQGCLRLHIPVPSAQHIGCEIVALLEHSDHVTWQSSDCVLKIIVTRGSGGRGYRPPDSVEPTRIISLHPSPDYPSSYQLHGINARFCQTRLGLNPLLAGIKHLNRLEQVIARAEWSTLDIQEGIMLDINNHIIEGTMSNIFFSKDGILHTPVLSHSGISGIVRNLVFTLAYRHHITICEHFFDKEMLLSADEIFVTNSIIGIWPIKQLETTVFRIGSLTQQLQVWLDQLKKE</sequence>
<dbReference type="SUPFAM" id="SSF56752">
    <property type="entry name" value="D-aminoacid aminotransferase-like PLP-dependent enzymes"/>
    <property type="match status" value="1"/>
</dbReference>
<accession>A0A1R4H349</accession>
<dbReference type="FunFam" id="3.20.10.10:FF:000002">
    <property type="entry name" value="D-alanine aminotransferase"/>
    <property type="match status" value="1"/>
</dbReference>
<dbReference type="GO" id="GO:0005829">
    <property type="term" value="C:cytosol"/>
    <property type="evidence" value="ECO:0007669"/>
    <property type="project" value="TreeGrafter"/>
</dbReference>
<evidence type="ECO:0000256" key="5">
    <source>
        <dbReference type="ARBA" id="ARBA00022909"/>
    </source>
</evidence>
<evidence type="ECO:0000256" key="4">
    <source>
        <dbReference type="ARBA" id="ARBA00022898"/>
    </source>
</evidence>
<dbReference type="InterPro" id="IPR017824">
    <property type="entry name" value="Aminodeoxychorismate_lyase_IV"/>
</dbReference>
<dbReference type="GO" id="GO:0008153">
    <property type="term" value="P:4-aminobenzoate biosynthetic process"/>
    <property type="evidence" value="ECO:0007669"/>
    <property type="project" value="UniProtKB-UniRule"/>
</dbReference>
<name>A0A1R4H349_9GAMM</name>
<comment type="cofactor">
    <cofactor evidence="1 14">
        <name>pyridoxal 5'-phosphate</name>
        <dbReference type="ChEBI" id="CHEBI:597326"/>
    </cofactor>
</comment>
<organism evidence="15 16">
    <name type="scientific">Crenothrix polyspora</name>
    <dbReference type="NCBI Taxonomy" id="360316"/>
    <lineage>
        <taxon>Bacteria</taxon>
        <taxon>Pseudomonadati</taxon>
        <taxon>Pseudomonadota</taxon>
        <taxon>Gammaproteobacteria</taxon>
        <taxon>Methylococcales</taxon>
        <taxon>Crenotrichaceae</taxon>
        <taxon>Crenothrix</taxon>
    </lineage>
</organism>
<dbReference type="Gene3D" id="3.30.470.10">
    <property type="match status" value="1"/>
</dbReference>
<dbReference type="PROSITE" id="PS00770">
    <property type="entry name" value="AA_TRANSFER_CLASS_4"/>
    <property type="match status" value="1"/>
</dbReference>
<dbReference type="RefSeq" id="WP_087142613.1">
    <property type="nucleotide sequence ID" value="NZ_FUKI01000057.1"/>
</dbReference>
<evidence type="ECO:0000256" key="7">
    <source>
        <dbReference type="ARBA" id="ARBA00035633"/>
    </source>
</evidence>
<evidence type="ECO:0000256" key="3">
    <source>
        <dbReference type="ARBA" id="ARBA00011738"/>
    </source>
</evidence>
<evidence type="ECO:0000256" key="1">
    <source>
        <dbReference type="ARBA" id="ARBA00001933"/>
    </source>
</evidence>
<keyword evidence="4 14" id="KW-0663">Pyridoxal phosphate</keyword>
<comment type="pathway">
    <text evidence="7">Cofactor biosynthesis; tetrahydrofolate biosynthesis; 4-aminobenzoate from chorismate: step 2/2.</text>
</comment>
<dbReference type="OrthoDB" id="9805628at2"/>
<dbReference type="Pfam" id="PF01063">
    <property type="entry name" value="Aminotran_4"/>
    <property type="match status" value="1"/>
</dbReference>
<dbReference type="EMBL" id="FUKI01000057">
    <property type="protein sequence ID" value="SJM90616.1"/>
    <property type="molecule type" value="Genomic_DNA"/>
</dbReference>
<dbReference type="InterPro" id="IPR050571">
    <property type="entry name" value="Class-IV_PLP-Dep_Aminotrnsfr"/>
</dbReference>
<dbReference type="Proteomes" id="UP000195667">
    <property type="component" value="Unassembled WGS sequence"/>
</dbReference>
<evidence type="ECO:0000313" key="15">
    <source>
        <dbReference type="EMBL" id="SJM90616.1"/>
    </source>
</evidence>
<evidence type="ECO:0000256" key="13">
    <source>
        <dbReference type="RuleBase" id="RU004106"/>
    </source>
</evidence>
<evidence type="ECO:0000256" key="10">
    <source>
        <dbReference type="ARBA" id="ARBA00054027"/>
    </source>
</evidence>